<evidence type="ECO:0000256" key="4">
    <source>
        <dbReference type="ARBA" id="ARBA00022801"/>
    </source>
</evidence>
<keyword evidence="4" id="KW-0378">Hydrolase</keyword>
<dbReference type="CDD" id="cd11010">
    <property type="entry name" value="S1-P1_nuclease"/>
    <property type="match status" value="1"/>
</dbReference>
<dbReference type="Gene3D" id="1.10.575.10">
    <property type="entry name" value="P1 Nuclease"/>
    <property type="match status" value="1"/>
</dbReference>
<proteinExistence type="predicted"/>
<dbReference type="Proteomes" id="UP001203058">
    <property type="component" value="Unassembled WGS sequence"/>
</dbReference>
<accession>A0ABS9VJP5</accession>
<protein>
    <submittedName>
        <fullName evidence="8">S1/P1 nuclease</fullName>
    </submittedName>
</protein>
<dbReference type="PANTHER" id="PTHR33146:SF26">
    <property type="entry name" value="ENDONUCLEASE 4"/>
    <property type="match status" value="1"/>
</dbReference>
<feature type="chain" id="PRO_5045877398" evidence="7">
    <location>
        <begin position="24"/>
        <end position="281"/>
    </location>
</feature>
<dbReference type="SUPFAM" id="SSF48537">
    <property type="entry name" value="Phospholipase C/P1 nuclease"/>
    <property type="match status" value="1"/>
</dbReference>
<keyword evidence="2" id="KW-0479">Metal-binding</keyword>
<keyword evidence="3" id="KW-0255">Endonuclease</keyword>
<organism evidence="8 9">
    <name type="scientific">Sphingomonas telluris</name>
    <dbReference type="NCBI Taxonomy" id="2907998"/>
    <lineage>
        <taxon>Bacteria</taxon>
        <taxon>Pseudomonadati</taxon>
        <taxon>Pseudomonadota</taxon>
        <taxon>Alphaproteobacteria</taxon>
        <taxon>Sphingomonadales</taxon>
        <taxon>Sphingomonadaceae</taxon>
        <taxon>Sphingomonas</taxon>
    </lineage>
</organism>
<gene>
    <name evidence="8" type="ORF">LZ016_01095</name>
</gene>
<dbReference type="EMBL" id="JAKZHW010000001">
    <property type="protein sequence ID" value="MCH8614704.1"/>
    <property type="molecule type" value="Genomic_DNA"/>
</dbReference>
<dbReference type="InterPro" id="IPR008947">
    <property type="entry name" value="PLipase_C/P1_nuclease_dom_sf"/>
</dbReference>
<evidence type="ECO:0000256" key="7">
    <source>
        <dbReference type="SAM" id="SignalP"/>
    </source>
</evidence>
<keyword evidence="1" id="KW-0540">Nuclease</keyword>
<keyword evidence="7" id="KW-0732">Signal</keyword>
<keyword evidence="5" id="KW-1015">Disulfide bond</keyword>
<feature type="signal peptide" evidence="7">
    <location>
        <begin position="1"/>
        <end position="23"/>
    </location>
</feature>
<evidence type="ECO:0000313" key="9">
    <source>
        <dbReference type="Proteomes" id="UP001203058"/>
    </source>
</evidence>
<reference evidence="8 9" key="1">
    <citation type="submission" date="2022-03" db="EMBL/GenBank/DDBJ databases">
        <authorList>
            <person name="Jo J.-H."/>
            <person name="Im W.-T."/>
        </authorList>
    </citation>
    <scope>NUCLEOTIDE SEQUENCE [LARGE SCALE GENOMIC DNA]</scope>
    <source>
        <strain evidence="8 9">SM33</strain>
    </source>
</reference>
<sequence length="281" mass="30922">MKARLFLAAAAGAVAFFPSPALAWGKTGHRVVAAIADTQLSGLARAYIREILGGAESLDEAANWPDEMRSNPEPFWQKTSTPWHYVTLNGIIYDHAPPQGDALEALNHYTATLRDPNASLSDKQTALRFIVHLVGDLHQPLHVGKCCDKGGNDVKVKWFGKDTNLHAVWDSQIVDEEQLSFTELAAKLGRHTSDADVIAWWDVNPRDWISESGEIRDGLYPPAPPKGAKGTKGAPAVPELSYGYVYKFTPVMERRLQQAGVRLAAYLNEIYAKPLATEPPR</sequence>
<dbReference type="InterPro" id="IPR003154">
    <property type="entry name" value="S1/P1nuclease"/>
</dbReference>
<name>A0ABS9VJP5_9SPHN</name>
<evidence type="ECO:0000256" key="1">
    <source>
        <dbReference type="ARBA" id="ARBA00022722"/>
    </source>
</evidence>
<evidence type="ECO:0000256" key="2">
    <source>
        <dbReference type="ARBA" id="ARBA00022723"/>
    </source>
</evidence>
<comment type="caution">
    <text evidence="8">The sequence shown here is derived from an EMBL/GenBank/DDBJ whole genome shotgun (WGS) entry which is preliminary data.</text>
</comment>
<keyword evidence="9" id="KW-1185">Reference proteome</keyword>
<evidence type="ECO:0000313" key="8">
    <source>
        <dbReference type="EMBL" id="MCH8614704.1"/>
    </source>
</evidence>
<evidence type="ECO:0000256" key="3">
    <source>
        <dbReference type="ARBA" id="ARBA00022759"/>
    </source>
</evidence>
<evidence type="ECO:0000256" key="5">
    <source>
        <dbReference type="ARBA" id="ARBA00023157"/>
    </source>
</evidence>
<keyword evidence="6" id="KW-0325">Glycoprotein</keyword>
<dbReference type="PANTHER" id="PTHR33146">
    <property type="entry name" value="ENDONUCLEASE 4"/>
    <property type="match status" value="1"/>
</dbReference>
<dbReference type="Pfam" id="PF02265">
    <property type="entry name" value="S1-P1_nuclease"/>
    <property type="match status" value="1"/>
</dbReference>
<evidence type="ECO:0000256" key="6">
    <source>
        <dbReference type="ARBA" id="ARBA00023180"/>
    </source>
</evidence>
<dbReference type="RefSeq" id="WP_241445214.1">
    <property type="nucleotide sequence ID" value="NZ_JAKZHW010000001.1"/>
</dbReference>